<gene>
    <name evidence="2" type="ORF">GCM10010191_21060</name>
</gene>
<dbReference type="SUPFAM" id="SSF53756">
    <property type="entry name" value="UDP-Glycosyltransferase/glycogen phosphorylase"/>
    <property type="match status" value="1"/>
</dbReference>
<protein>
    <submittedName>
        <fullName evidence="2">Glycosyltransferase</fullName>
    </submittedName>
</protein>
<dbReference type="CDD" id="cd03784">
    <property type="entry name" value="GT1_Gtf-like"/>
    <property type="match status" value="1"/>
</dbReference>
<evidence type="ECO:0000259" key="1">
    <source>
        <dbReference type="Pfam" id="PF06722"/>
    </source>
</evidence>
<sequence>MSNFLISTMPESGHVNPALPIAAALTARGHRVRWHTGPEYAETVEATGARFVPMRHAPRFQDLPPRRRPADGWDAVSAVLERLFVAPAAGQLRDFQEILEDFPADVVFNESTSALGGYLLHELGGPPWARLGVSMPPSLPDSAIPPLYSPRLFADTPEALSYSAEPAAKARYRELNHEVAHLRLRPFTDALSALRVRLGLPPMPAGTTALDATISPFLHVQTGTPAFDYPRDELPPQIRHVGPLLPPVPATFDPPPWWPEVISGERPVVHVTQGTVATDPARLLGPTLTALADDDVLVVATTPDAAALGPVPGNVRIARTIPYPNLLPAVNAMVTNGGIGGVLFALAHGVPMVATGQTEDKPAICARIAHTGVGIDLRSATSPEPARIRDAVRAVLTDPDFRRNAERVQADFARHDPPAEAAELLERLATTGRPVVD</sequence>
<dbReference type="RefSeq" id="WP_344588512.1">
    <property type="nucleotide sequence ID" value="NZ_BAAARW010000006.1"/>
</dbReference>
<evidence type="ECO:0000313" key="3">
    <source>
        <dbReference type="Proteomes" id="UP001501231"/>
    </source>
</evidence>
<organism evidence="2 3">
    <name type="scientific">Actinomadura vinacea</name>
    <dbReference type="NCBI Taxonomy" id="115336"/>
    <lineage>
        <taxon>Bacteria</taxon>
        <taxon>Bacillati</taxon>
        <taxon>Actinomycetota</taxon>
        <taxon>Actinomycetes</taxon>
        <taxon>Streptosporangiales</taxon>
        <taxon>Thermomonosporaceae</taxon>
        <taxon>Actinomadura</taxon>
    </lineage>
</organism>
<evidence type="ECO:0000313" key="2">
    <source>
        <dbReference type="EMBL" id="GAA2411570.1"/>
    </source>
</evidence>
<dbReference type="InterPro" id="IPR050426">
    <property type="entry name" value="Glycosyltransferase_28"/>
</dbReference>
<accession>A0ABP5VTR1</accession>
<dbReference type="InterPro" id="IPR010610">
    <property type="entry name" value="EryCIII-like_C"/>
</dbReference>
<dbReference type="EMBL" id="BAAARW010000006">
    <property type="protein sequence ID" value="GAA2411570.1"/>
    <property type="molecule type" value="Genomic_DNA"/>
</dbReference>
<dbReference type="InterPro" id="IPR002213">
    <property type="entry name" value="UDP_glucos_trans"/>
</dbReference>
<dbReference type="PANTHER" id="PTHR48050:SF13">
    <property type="entry name" value="STEROL 3-BETA-GLUCOSYLTRANSFERASE UGT80A2"/>
    <property type="match status" value="1"/>
</dbReference>
<dbReference type="Pfam" id="PF06722">
    <property type="entry name" value="EryCIII-like_C"/>
    <property type="match status" value="1"/>
</dbReference>
<dbReference type="PANTHER" id="PTHR48050">
    <property type="entry name" value="STEROL 3-BETA-GLUCOSYLTRANSFERASE"/>
    <property type="match status" value="1"/>
</dbReference>
<proteinExistence type="predicted"/>
<reference evidence="3" key="1">
    <citation type="journal article" date="2019" name="Int. J. Syst. Evol. Microbiol.">
        <title>The Global Catalogue of Microorganisms (GCM) 10K type strain sequencing project: providing services to taxonomists for standard genome sequencing and annotation.</title>
        <authorList>
            <consortium name="The Broad Institute Genomics Platform"/>
            <consortium name="The Broad Institute Genome Sequencing Center for Infectious Disease"/>
            <person name="Wu L."/>
            <person name="Ma J."/>
        </authorList>
    </citation>
    <scope>NUCLEOTIDE SEQUENCE [LARGE SCALE GENOMIC DNA]</scope>
    <source>
        <strain evidence="3">JCM 3325</strain>
    </source>
</reference>
<feature type="domain" description="Erythromycin biosynthesis protein CIII-like C-terminal" evidence="1">
    <location>
        <begin position="289"/>
        <end position="427"/>
    </location>
</feature>
<dbReference type="Proteomes" id="UP001501231">
    <property type="component" value="Unassembled WGS sequence"/>
</dbReference>
<dbReference type="Gene3D" id="3.40.50.2000">
    <property type="entry name" value="Glycogen Phosphorylase B"/>
    <property type="match status" value="2"/>
</dbReference>
<comment type="caution">
    <text evidence="2">The sequence shown here is derived from an EMBL/GenBank/DDBJ whole genome shotgun (WGS) entry which is preliminary data.</text>
</comment>
<keyword evidence="3" id="KW-1185">Reference proteome</keyword>
<name>A0ABP5VTR1_9ACTN</name>